<dbReference type="EMBL" id="ABCK01000002">
    <property type="protein sequence ID" value="EDM29254.1"/>
    <property type="molecule type" value="Genomic_DNA"/>
</dbReference>
<feature type="domain" description="Glycosyl hydrolases family 39 N-terminal catalytic" evidence="4">
    <location>
        <begin position="544"/>
        <end position="849"/>
    </location>
</feature>
<evidence type="ECO:0000256" key="3">
    <source>
        <dbReference type="ARBA" id="ARBA00023295"/>
    </source>
</evidence>
<protein>
    <submittedName>
        <fullName evidence="5">Possible glycosyl hydrolase</fullName>
    </submittedName>
</protein>
<name>A6DGD7_9BACT</name>
<proteinExistence type="inferred from homology"/>
<dbReference type="RefSeq" id="WP_007276980.1">
    <property type="nucleotide sequence ID" value="NZ_ABCK01000002.1"/>
</dbReference>
<reference evidence="5 6" key="1">
    <citation type="journal article" date="2010" name="J. Bacteriol.">
        <title>Genome sequence of Lentisphaera araneosa HTCC2155T, the type species of the order Lentisphaerales in the phylum Lentisphaerae.</title>
        <authorList>
            <person name="Thrash J.C."/>
            <person name="Cho J.C."/>
            <person name="Vergin K.L."/>
            <person name="Morris R.M."/>
            <person name="Giovannoni S.J."/>
        </authorList>
    </citation>
    <scope>NUCLEOTIDE SEQUENCE [LARGE SCALE GENOMIC DNA]</scope>
    <source>
        <strain evidence="5 6">HTCC2155</strain>
    </source>
</reference>
<evidence type="ECO:0000313" key="5">
    <source>
        <dbReference type="EMBL" id="EDM29254.1"/>
    </source>
</evidence>
<evidence type="ECO:0000313" key="6">
    <source>
        <dbReference type="Proteomes" id="UP000004947"/>
    </source>
</evidence>
<dbReference type="Gene3D" id="2.60.120.260">
    <property type="entry name" value="Galactose-binding domain-like"/>
    <property type="match status" value="1"/>
</dbReference>
<dbReference type="PANTHER" id="PTHR12631:SF10">
    <property type="entry name" value="BETA-XYLOSIDASE-LIKE PROTEIN-RELATED"/>
    <property type="match status" value="1"/>
</dbReference>
<dbReference type="Gene3D" id="3.20.20.80">
    <property type="entry name" value="Glycosidases"/>
    <property type="match status" value="1"/>
</dbReference>
<dbReference type="AlphaFoldDB" id="A6DGD7"/>
<dbReference type="eggNOG" id="COG3664">
    <property type="taxonomic scope" value="Bacteria"/>
</dbReference>
<dbReference type="Proteomes" id="UP000004947">
    <property type="component" value="Unassembled WGS sequence"/>
</dbReference>
<dbReference type="InterPro" id="IPR049166">
    <property type="entry name" value="GH39_cat"/>
</dbReference>
<evidence type="ECO:0000259" key="4">
    <source>
        <dbReference type="Pfam" id="PF01229"/>
    </source>
</evidence>
<comment type="similarity">
    <text evidence="1">Belongs to the glycosyl hydrolase 39 family.</text>
</comment>
<dbReference type="Pfam" id="PF01229">
    <property type="entry name" value="Glyco_hydro_39"/>
    <property type="match status" value="1"/>
</dbReference>
<comment type="caution">
    <text evidence="5">The sequence shown here is derived from an EMBL/GenBank/DDBJ whole genome shotgun (WGS) entry which is preliminary data.</text>
</comment>
<organism evidence="5 6">
    <name type="scientific">Lentisphaera araneosa HTCC2155</name>
    <dbReference type="NCBI Taxonomy" id="313628"/>
    <lineage>
        <taxon>Bacteria</taxon>
        <taxon>Pseudomonadati</taxon>
        <taxon>Lentisphaerota</taxon>
        <taxon>Lentisphaeria</taxon>
        <taxon>Lentisphaerales</taxon>
        <taxon>Lentisphaeraceae</taxon>
        <taxon>Lentisphaera</taxon>
    </lineage>
</organism>
<accession>A6DGD7</accession>
<dbReference type="STRING" id="313628.LNTAR_22729"/>
<dbReference type="PANTHER" id="PTHR12631">
    <property type="entry name" value="ALPHA-L-IDURONIDASE"/>
    <property type="match status" value="1"/>
</dbReference>
<sequence length="932" mass="106212">MSQAQAADTLPQLRINTEKNIESKSAFFALKANGHIKELMHFSELLIQGSSFIVVDKKGNSINLRLPDKIALKQNDNLISFQSHFKHEGEKVQFEGEISPQADQINFKYSLKCPSLETSHFVIQLNPKTYIGNTFKINERPYSYPKIESREENLWRTLVADTPLASFTASITKDKNFVLTPQSKTNLSVKYLHNRWQDNFSLYLSCEDRKSIQFSLRLPQSQENPYPLSRSQANLLSNGSFEVGTKDWGVSFSSLNNRSSYSSQVIPSPSGQRALVLDHRPVDAKYQQAFRKVKIQSEYVQIPARTPITFSFDVKSAAKVIHAKMIIRYQSAERIANAGTSSVTKYIRITPDWQRHSLSLRLPRGMNDAYSFGLEAQGQEHLEGSKIYFDGAAVRIGNSNEFTAEKELIIGADIPQKHNLFEFDQAFNLKTHIKNNSAQEQSLVAVAKIFDPYQKLVLNKKATFTIPAHQNNSDFLKDLQYQAKVLGPHKLILQIYRGNELLDQYQKAFGFIKSRPNKSLNTASKFGLHMGGENYQECLALASRIGFTWTRSGAFYNSWRAYQPSKLAWNQKFMDRNLAIIEDHEKLAMTPIVTLGVQTPRWASSAPASSPEYSLYPPTQDKYADFGEYVKKLTQSFGKRIHAYEIWNEPNTSVFYRGTPKEFAGLIDASCENISAHNPEAKIIGFGLTHYGESASGFMLNSLKHTQSNQLDGVSFHPYSDDRLSPEKTRVQTQFEWIQKDIKKSQLNSNLELWATEFGWFAPHQFSKEFTPYKNASVAKRLISEQECARFYIQMVNTSFAYGLDKLFYFIFQEGSMSNRWFHGFVGPNAEFLKAPYYAASTAIKNLDFKTCLGQERFESGLVLTRYKEDMSVLWNHTDHMFKIQTMTPLQCEDIYGNEFTLNPIDGTTTLLIGEDPIYVKSLLSPNQITSL</sequence>
<evidence type="ECO:0000256" key="2">
    <source>
        <dbReference type="ARBA" id="ARBA00022801"/>
    </source>
</evidence>
<evidence type="ECO:0000256" key="1">
    <source>
        <dbReference type="ARBA" id="ARBA00008875"/>
    </source>
</evidence>
<dbReference type="InterPro" id="IPR051923">
    <property type="entry name" value="Glycosyl_Hydrolase_39"/>
</dbReference>
<keyword evidence="3" id="KW-0326">Glycosidase</keyword>
<dbReference type="GO" id="GO:0004553">
    <property type="term" value="F:hydrolase activity, hydrolyzing O-glycosyl compounds"/>
    <property type="evidence" value="ECO:0007669"/>
    <property type="project" value="TreeGrafter"/>
</dbReference>
<dbReference type="InterPro" id="IPR017853">
    <property type="entry name" value="GH"/>
</dbReference>
<keyword evidence="2 5" id="KW-0378">Hydrolase</keyword>
<gene>
    <name evidence="5" type="ORF">LNTAR_22729</name>
</gene>
<keyword evidence="6" id="KW-1185">Reference proteome</keyword>
<dbReference type="SUPFAM" id="SSF51445">
    <property type="entry name" value="(Trans)glycosidases"/>
    <property type="match status" value="1"/>
</dbReference>